<dbReference type="SUPFAM" id="SSF53927">
    <property type="entry name" value="Cytidine deaminase-like"/>
    <property type="match status" value="1"/>
</dbReference>
<evidence type="ECO:0000256" key="6">
    <source>
        <dbReference type="ARBA" id="ARBA00022801"/>
    </source>
</evidence>
<dbReference type="EC" id="2.1.2.3" evidence="9"/>
<evidence type="ECO:0000259" key="8">
    <source>
        <dbReference type="PROSITE" id="PS51855"/>
    </source>
</evidence>
<dbReference type="Pfam" id="PF01808">
    <property type="entry name" value="AICARFT_IMPCHas"/>
    <property type="match status" value="1"/>
</dbReference>
<reference evidence="9 10" key="1">
    <citation type="submission" date="2019-03" db="EMBL/GenBank/DDBJ databases">
        <title>Metabolic potential of uncultured bacteria and archaea associated with petroleum seepage in deep-sea sediments.</title>
        <authorList>
            <person name="Dong X."/>
            <person name="Hubert C."/>
        </authorList>
    </citation>
    <scope>NUCLEOTIDE SEQUENCE [LARGE SCALE GENOMIC DNA]</scope>
    <source>
        <strain evidence="9">E44_bin7</strain>
    </source>
</reference>
<comment type="pathway">
    <text evidence="2">Purine metabolism; IMP biosynthesis via de novo pathway; 5-formamido-1-(5-phospho-D-ribosyl)imidazole-4-carboxamide from 5-amino-1-(5-phospho-D-ribosyl)imidazole-4-carboxamide (10-formyl THF route): step 1/1.</text>
</comment>
<dbReference type="InterPro" id="IPR016193">
    <property type="entry name" value="Cytidine_deaminase-like"/>
</dbReference>
<dbReference type="CDD" id="cd01421">
    <property type="entry name" value="IMPCH"/>
    <property type="match status" value="1"/>
</dbReference>
<dbReference type="PANTHER" id="PTHR11692:SF0">
    <property type="entry name" value="BIFUNCTIONAL PURINE BIOSYNTHESIS PROTEIN ATIC"/>
    <property type="match status" value="1"/>
</dbReference>
<organism evidence="9 10">
    <name type="scientific">Aerophobetes bacterium</name>
    <dbReference type="NCBI Taxonomy" id="2030807"/>
    <lineage>
        <taxon>Bacteria</taxon>
        <taxon>Candidatus Aerophobota</taxon>
    </lineage>
</organism>
<evidence type="ECO:0000313" key="9">
    <source>
        <dbReference type="EMBL" id="TET12847.1"/>
    </source>
</evidence>
<dbReference type="EC" id="3.5.4.10" evidence="9"/>
<feature type="domain" description="MGS-like" evidence="8">
    <location>
        <begin position="1"/>
        <end position="147"/>
    </location>
</feature>
<protein>
    <submittedName>
        <fullName evidence="9">Bifunctional phosphoribosylaminoimidazolecarboxamide formyltransferase/IMP cyclohydrolase</fullName>
        <ecNumber evidence="9">2.1.2.3</ecNumber>
        <ecNumber evidence="9">3.5.4.10</ecNumber>
    </submittedName>
</protein>
<proteinExistence type="inferred from homology"/>
<keyword evidence="6 9" id="KW-0378">Hydrolase</keyword>
<dbReference type="Gene3D" id="3.40.50.1380">
    <property type="entry name" value="Methylglyoxal synthase-like domain"/>
    <property type="match status" value="1"/>
</dbReference>
<evidence type="ECO:0000256" key="7">
    <source>
        <dbReference type="ARBA" id="ARBA00023268"/>
    </source>
</evidence>
<evidence type="ECO:0000256" key="1">
    <source>
        <dbReference type="ARBA" id="ARBA00004844"/>
    </source>
</evidence>
<comment type="pathway">
    <text evidence="1">Purine metabolism; IMP biosynthesis via de novo pathway; IMP from 5-formamido-1-(5-phospho-D-ribosyl)imidazole-4-carboxamide: step 1/1.</text>
</comment>
<dbReference type="Gene3D" id="3.40.140.20">
    <property type="match status" value="1"/>
</dbReference>
<evidence type="ECO:0000256" key="2">
    <source>
        <dbReference type="ARBA" id="ARBA00004954"/>
    </source>
</evidence>
<evidence type="ECO:0000256" key="3">
    <source>
        <dbReference type="ARBA" id="ARBA00007667"/>
    </source>
</evidence>
<keyword evidence="4 9" id="KW-0808">Transferase</keyword>
<name>A0A523S4E5_UNCAE</name>
<evidence type="ECO:0000313" key="10">
    <source>
        <dbReference type="Proteomes" id="UP000316360"/>
    </source>
</evidence>
<dbReference type="SUPFAM" id="SSF52335">
    <property type="entry name" value="Methylglyoxal synthase-like"/>
    <property type="match status" value="1"/>
</dbReference>
<dbReference type="NCBIfam" id="NF002049">
    <property type="entry name" value="PRK00881.1"/>
    <property type="match status" value="1"/>
</dbReference>
<keyword evidence="5" id="KW-0658">Purine biosynthesis</keyword>
<dbReference type="Proteomes" id="UP000316360">
    <property type="component" value="Unassembled WGS sequence"/>
</dbReference>
<dbReference type="InterPro" id="IPR024051">
    <property type="entry name" value="AICAR_Tfase_dup_dom_sf"/>
</dbReference>
<evidence type="ECO:0000256" key="4">
    <source>
        <dbReference type="ARBA" id="ARBA00022679"/>
    </source>
</evidence>
<feature type="non-terminal residue" evidence="9">
    <location>
        <position position="316"/>
    </location>
</feature>
<dbReference type="PROSITE" id="PS51855">
    <property type="entry name" value="MGS"/>
    <property type="match status" value="1"/>
</dbReference>
<dbReference type="GO" id="GO:0004643">
    <property type="term" value="F:phosphoribosylaminoimidazolecarboxamide formyltransferase activity"/>
    <property type="evidence" value="ECO:0007669"/>
    <property type="project" value="UniProtKB-EC"/>
</dbReference>
<dbReference type="EMBL" id="SOKJ01000046">
    <property type="protein sequence ID" value="TET12847.1"/>
    <property type="molecule type" value="Genomic_DNA"/>
</dbReference>
<dbReference type="PANTHER" id="PTHR11692">
    <property type="entry name" value="BIFUNCTIONAL PURINE BIOSYNTHESIS PROTEIN PURH"/>
    <property type="match status" value="1"/>
</dbReference>
<dbReference type="SMART" id="SM00851">
    <property type="entry name" value="MGS"/>
    <property type="match status" value="1"/>
</dbReference>
<dbReference type="GO" id="GO:0006189">
    <property type="term" value="P:'de novo' IMP biosynthetic process"/>
    <property type="evidence" value="ECO:0007669"/>
    <property type="project" value="UniProtKB-UniPathway"/>
</dbReference>
<dbReference type="InterPro" id="IPR036914">
    <property type="entry name" value="MGS-like_dom_sf"/>
</dbReference>
<dbReference type="AlphaFoldDB" id="A0A523S4E5"/>
<evidence type="ECO:0000256" key="5">
    <source>
        <dbReference type="ARBA" id="ARBA00022755"/>
    </source>
</evidence>
<gene>
    <name evidence="9" type="primary">purH</name>
    <name evidence="9" type="ORF">E3J84_00865</name>
</gene>
<dbReference type="GO" id="GO:0003937">
    <property type="term" value="F:IMP cyclohydrolase activity"/>
    <property type="evidence" value="ECO:0007669"/>
    <property type="project" value="UniProtKB-EC"/>
</dbReference>
<keyword evidence="7" id="KW-0511">Multifunctional enzyme</keyword>
<dbReference type="InterPro" id="IPR002695">
    <property type="entry name" value="PurH-like"/>
</dbReference>
<dbReference type="SMART" id="SM00798">
    <property type="entry name" value="AICARFT_IMPCHas"/>
    <property type="match status" value="1"/>
</dbReference>
<accession>A0A523S4E5</accession>
<dbReference type="InterPro" id="IPR011607">
    <property type="entry name" value="MGS-like_dom"/>
</dbReference>
<dbReference type="UniPathway" id="UPA00074">
    <property type="reaction ID" value="UER00133"/>
</dbReference>
<dbReference type="GO" id="GO:0005829">
    <property type="term" value="C:cytosol"/>
    <property type="evidence" value="ECO:0007669"/>
    <property type="project" value="TreeGrafter"/>
</dbReference>
<comment type="similarity">
    <text evidence="3">Belongs to the PurH family.</text>
</comment>
<sequence>MPKIKRALISVANKKGIVDFARGLTDLGIEILSTGGTARVLKEAGIPVKEVSQYTQSPSMLGGRVKTLHPRIHGALLALRDDPHQMEEVRKHSLELIDMVVVNLYPFFEVIQKEGVTLEEAIENIDIGGPTMLRSAAKNFPYVAAVNSPAQYPQILKELKENDGSISEDTSLGLAIRVFQEVSTYNAFIAKYLAKHGRQKFPEVLNLSFKKQKDLRYGENPHQKAAFYGEWEKEGRSLSSAQKIWGKNLSFNNLLDLDAALNIVEEFKEPAAVVIKHTNPCGVGSASNLEEAFRKAYSGDPLSAFGSIVGLNKVVD</sequence>
<dbReference type="Pfam" id="PF02142">
    <property type="entry name" value="MGS"/>
    <property type="match status" value="1"/>
</dbReference>
<dbReference type="FunFam" id="3.40.50.1380:FF:000001">
    <property type="entry name" value="Bifunctional purine biosynthesis protein PurH"/>
    <property type="match status" value="1"/>
</dbReference>
<comment type="caution">
    <text evidence="9">The sequence shown here is derived from an EMBL/GenBank/DDBJ whole genome shotgun (WGS) entry which is preliminary data.</text>
</comment>